<dbReference type="HOGENOM" id="CLU_1082082_0_0_1"/>
<feature type="compositionally biased region" description="Polar residues" evidence="1">
    <location>
        <begin position="172"/>
        <end position="184"/>
    </location>
</feature>
<dbReference type="EMBL" id="DS547149">
    <property type="protein sequence ID" value="EDR00484.1"/>
    <property type="molecule type" value="Genomic_DNA"/>
</dbReference>
<dbReference type="GeneID" id="6084519"/>
<feature type="region of interest" description="Disordered" evidence="1">
    <location>
        <begin position="172"/>
        <end position="216"/>
    </location>
</feature>
<dbReference type="InParanoid" id="B0DY19"/>
<protein>
    <submittedName>
        <fullName evidence="2">Predicted protein</fullName>
    </submittedName>
</protein>
<accession>B0DY19</accession>
<evidence type="ECO:0000256" key="1">
    <source>
        <dbReference type="SAM" id="MobiDB-lite"/>
    </source>
</evidence>
<organism evidence="3">
    <name type="scientific">Laccaria bicolor (strain S238N-H82 / ATCC MYA-4686)</name>
    <name type="common">Bicoloured deceiver</name>
    <name type="synonym">Laccaria laccata var. bicolor</name>
    <dbReference type="NCBI Taxonomy" id="486041"/>
    <lineage>
        <taxon>Eukaryota</taxon>
        <taxon>Fungi</taxon>
        <taxon>Dikarya</taxon>
        <taxon>Basidiomycota</taxon>
        <taxon>Agaricomycotina</taxon>
        <taxon>Agaricomycetes</taxon>
        <taxon>Agaricomycetidae</taxon>
        <taxon>Agaricales</taxon>
        <taxon>Agaricineae</taxon>
        <taxon>Hydnangiaceae</taxon>
        <taxon>Laccaria</taxon>
    </lineage>
</organism>
<dbReference type="KEGG" id="lbc:LACBIDRAFT_334086"/>
<proteinExistence type="predicted"/>
<reference evidence="2 3" key="1">
    <citation type="journal article" date="2008" name="Nature">
        <title>The genome of Laccaria bicolor provides insights into mycorrhizal symbiosis.</title>
        <authorList>
            <person name="Martin F."/>
            <person name="Aerts A."/>
            <person name="Ahren D."/>
            <person name="Brun A."/>
            <person name="Danchin E.G.J."/>
            <person name="Duchaussoy F."/>
            <person name="Gibon J."/>
            <person name="Kohler A."/>
            <person name="Lindquist E."/>
            <person name="Pereda V."/>
            <person name="Salamov A."/>
            <person name="Shapiro H.J."/>
            <person name="Wuyts J."/>
            <person name="Blaudez D."/>
            <person name="Buee M."/>
            <person name="Brokstein P."/>
            <person name="Canbaeck B."/>
            <person name="Cohen D."/>
            <person name="Courty P.E."/>
            <person name="Coutinho P.M."/>
            <person name="Delaruelle C."/>
            <person name="Detter J.C."/>
            <person name="Deveau A."/>
            <person name="DiFazio S."/>
            <person name="Duplessis S."/>
            <person name="Fraissinet-Tachet L."/>
            <person name="Lucic E."/>
            <person name="Frey-Klett P."/>
            <person name="Fourrey C."/>
            <person name="Feussner I."/>
            <person name="Gay G."/>
            <person name="Grimwood J."/>
            <person name="Hoegger P.J."/>
            <person name="Jain P."/>
            <person name="Kilaru S."/>
            <person name="Labbe J."/>
            <person name="Lin Y.C."/>
            <person name="Legue V."/>
            <person name="Le Tacon F."/>
            <person name="Marmeisse R."/>
            <person name="Melayah D."/>
            <person name="Montanini B."/>
            <person name="Muratet M."/>
            <person name="Nehls U."/>
            <person name="Niculita-Hirzel H."/>
            <person name="Oudot-Le Secq M.P."/>
            <person name="Peter M."/>
            <person name="Quesneville H."/>
            <person name="Rajashekar B."/>
            <person name="Reich M."/>
            <person name="Rouhier N."/>
            <person name="Schmutz J."/>
            <person name="Yin T."/>
            <person name="Chalot M."/>
            <person name="Henrissat B."/>
            <person name="Kuees U."/>
            <person name="Lucas S."/>
            <person name="Van de Peer Y."/>
            <person name="Podila G.K."/>
            <person name="Polle A."/>
            <person name="Pukkila P.J."/>
            <person name="Richardson P.M."/>
            <person name="Rouze P."/>
            <person name="Sanders I.R."/>
            <person name="Stajich J.E."/>
            <person name="Tunlid A."/>
            <person name="Tuskan G."/>
            <person name="Grigoriev I.V."/>
        </authorList>
    </citation>
    <scope>NUCLEOTIDE SEQUENCE [LARGE SCALE GENOMIC DNA]</scope>
    <source>
        <strain evidence="3">S238N-H82 / ATCC MYA-4686</strain>
    </source>
</reference>
<dbReference type="Proteomes" id="UP000001194">
    <property type="component" value="Unassembled WGS sequence"/>
</dbReference>
<sequence>MPGSYESSADCSSDGTLAFSFPFDFSGPTVSTKAFISITYFSGTNTVSGCRFSGPFAPPFAGFLLTYTAAVCQGGTCIGWHIVKGWAKGVCLAFLQSHGQANWGKANYESLKHAFDDQFELVPPKAGLHVKAHIQYTCWKKDHVILDGWEATTTSSTSIDVLRRLWPSQRRGNATLTDMTTNKNPPTHEQCTPPQTTPTTHERPDTTLNTHSMTTNEPAQLRMTYTHEKSPTCPGAPMNNNHHERNTSFYFPVPYIL</sequence>
<dbReference type="RefSeq" id="XP_001888876.1">
    <property type="nucleotide sequence ID" value="XM_001888841.1"/>
</dbReference>
<name>B0DY19_LACBS</name>
<dbReference type="AlphaFoldDB" id="B0DY19"/>
<evidence type="ECO:0000313" key="2">
    <source>
        <dbReference type="EMBL" id="EDR00484.1"/>
    </source>
</evidence>
<gene>
    <name evidence="2" type="ORF">LACBIDRAFT_334086</name>
</gene>
<feature type="compositionally biased region" description="Low complexity" evidence="1">
    <location>
        <begin position="185"/>
        <end position="199"/>
    </location>
</feature>
<evidence type="ECO:0000313" key="3">
    <source>
        <dbReference type="Proteomes" id="UP000001194"/>
    </source>
</evidence>
<keyword evidence="3" id="KW-1185">Reference proteome</keyword>